<gene>
    <name evidence="9" type="ORF">OFUS_LOCUS24359</name>
</gene>
<feature type="transmembrane region" description="Helical" evidence="8">
    <location>
        <begin position="786"/>
        <end position="807"/>
    </location>
</feature>
<keyword evidence="10" id="KW-1185">Reference proteome</keyword>
<dbReference type="Gene3D" id="1.20.1640.10">
    <property type="entry name" value="Multidrug efflux transporter AcrB transmembrane domain"/>
    <property type="match status" value="2"/>
</dbReference>
<dbReference type="EMBL" id="CAIIXF020000012">
    <property type="protein sequence ID" value="CAH1800480.1"/>
    <property type="molecule type" value="Genomic_DNA"/>
</dbReference>
<dbReference type="Pfam" id="PF12349">
    <property type="entry name" value="Sterol-sensing"/>
    <property type="match status" value="1"/>
</dbReference>
<comment type="caution">
    <text evidence="9">The sequence shown here is derived from an EMBL/GenBank/DDBJ whole genome shotgun (WGS) entry which is preliminary data.</text>
</comment>
<evidence type="ECO:0000313" key="9">
    <source>
        <dbReference type="EMBL" id="CAH1800480.1"/>
    </source>
</evidence>
<dbReference type="InterPro" id="IPR053958">
    <property type="entry name" value="HMGCR/SNAP/NPC1-like_SSD"/>
</dbReference>
<feature type="transmembrane region" description="Helical" evidence="8">
    <location>
        <begin position="529"/>
        <end position="552"/>
    </location>
</feature>
<feature type="transmembrane region" description="Helical" evidence="8">
    <location>
        <begin position="1123"/>
        <end position="1145"/>
    </location>
</feature>
<dbReference type="GO" id="GO:0022857">
    <property type="term" value="F:transmembrane transporter activity"/>
    <property type="evidence" value="ECO:0007669"/>
    <property type="project" value="TreeGrafter"/>
</dbReference>
<dbReference type="Pfam" id="PF03176">
    <property type="entry name" value="MMPL"/>
    <property type="match status" value="1"/>
</dbReference>
<evidence type="ECO:0000256" key="5">
    <source>
        <dbReference type="ARBA" id="ARBA00023180"/>
    </source>
</evidence>
<proteinExistence type="inferred from homology"/>
<feature type="compositionally biased region" description="Low complexity" evidence="7">
    <location>
        <begin position="695"/>
        <end position="711"/>
    </location>
</feature>
<reference evidence="9" key="1">
    <citation type="submission" date="2022-03" db="EMBL/GenBank/DDBJ databases">
        <authorList>
            <person name="Martin C."/>
        </authorList>
    </citation>
    <scope>NUCLEOTIDE SEQUENCE</scope>
</reference>
<comment type="subcellular location">
    <subcellularLocation>
        <location evidence="1">Membrane</location>
        <topology evidence="1">Multi-pass membrane protein</topology>
    </subcellularLocation>
</comment>
<feature type="transmembrane region" description="Helical" evidence="8">
    <location>
        <begin position="1226"/>
        <end position="1249"/>
    </location>
</feature>
<evidence type="ECO:0000313" key="10">
    <source>
        <dbReference type="Proteomes" id="UP000749559"/>
    </source>
</evidence>
<feature type="compositionally biased region" description="Basic and acidic residues" evidence="7">
    <location>
        <begin position="736"/>
        <end position="745"/>
    </location>
</feature>
<evidence type="ECO:0000256" key="1">
    <source>
        <dbReference type="ARBA" id="ARBA00004141"/>
    </source>
</evidence>
<protein>
    <submittedName>
        <fullName evidence="9">Uncharacterized protein</fullName>
    </submittedName>
</protein>
<comment type="similarity">
    <text evidence="6">Belongs to the dispatched family.</text>
</comment>
<keyword evidence="2 8" id="KW-0812">Transmembrane</keyword>
<feature type="transmembrane region" description="Helical" evidence="8">
    <location>
        <begin position="1157"/>
        <end position="1175"/>
    </location>
</feature>
<evidence type="ECO:0000256" key="3">
    <source>
        <dbReference type="ARBA" id="ARBA00022989"/>
    </source>
</evidence>
<dbReference type="SUPFAM" id="SSF82866">
    <property type="entry name" value="Multidrug efflux transporter AcrB transmembrane domain"/>
    <property type="match status" value="2"/>
</dbReference>
<evidence type="ECO:0000256" key="7">
    <source>
        <dbReference type="SAM" id="MobiDB-lite"/>
    </source>
</evidence>
<keyword evidence="5" id="KW-0325">Glycoprotein</keyword>
<dbReference type="InterPro" id="IPR052081">
    <property type="entry name" value="Dispatched_Hh_regulator"/>
</dbReference>
<feature type="transmembrane region" description="Helical" evidence="8">
    <location>
        <begin position="246"/>
        <end position="266"/>
    </location>
</feature>
<evidence type="ECO:0000256" key="8">
    <source>
        <dbReference type="SAM" id="Phobius"/>
    </source>
</evidence>
<feature type="transmembrane region" description="Helical" evidence="8">
    <location>
        <begin position="503"/>
        <end position="523"/>
    </location>
</feature>
<sequence>MAKEGTPMVFNIDRTLFVNDTLCAFDDTLLEHDRLQPDHRISWYDNISPDDAVTNAVPSEKEQDRIDSISYMFNCKPVEYHETGKLNSFTDPVTSRQKRALQVANISQYTEHSAQNLLDSLPLTNQETPQRHTQNGKSLAQTRKSLDIPLRLYRDSSRSPYAGNEPELEVIWTKQNENERKHKGLNGTIPLVTDTPKASMDVKVCAEFERECDDCQEQTPENLEKRRRHAEPFPYCVYVTRYPKTAFGLTLGGHILMMVIFGVLYMTGVNVMPYDFNHLPMNMTTSERLRWEAWKNRNDDPDIIKRWNSVDLQSKWPRMTPFDRFDIYYQLDSGNIFTKENLEKIANFEKKLESQSNYHRYCHLRNRNSDDCTKPVSVIQYFDGTYARLDDIYNDTGYNNIPQVIFAASGNPMLADMVDYHLTKDVILTNQTVYSDVTRSGFLLGFPLVNASDQSELDMLDEIDVFLNGNFRPKLMELSADLKPIKVLYASQRIFMYDLIPQAFKDMGLAVGSFVFIFAFIWIMTRSLWITSLAVFSVISSFVGTILIYTLILDFRYFGYFHIFSIYIILGIGADDFFVFYNTWIASGAHTYKSIAHRLSYTYRRAAKAMFFTSITTSVAFLANGLSPLLCINSFGIFSGILILVNYISVIVFFPTVVIIHDMYFKDITWKHICCSWRKKSTPADKHTTATMDRSTPTNNHSNTPSNNQSNAGNHQTTIAEDDPKGTTDAANTHRIHLDEPSSPKEYKETDILHNADTIETSKKTQTHRITKFFSGPYFRVVTHRIWRWVILACFVVVFGVLLYFATTIQIDSKQFKIYKDTTNYGQVDHLHYNVFKMDRNSVEYVDIYLIWGMKERDLSSCHHSDFHCIGEQRWDQSFDINQPRHQIAFKVLCDDLHNLTDDVTSKLHIRKDKDGRPEINCFITPMENYFNEQKSKIDSQKLQLPYKENNMANFMTRNSHIYKNNTSKLFNNYFEIGVNYWLSGGYSMTSPDYAIYNDLLGEMWNNPFTTMTKIKPQGNNTDFKGPYYGTRMQYIGVKIKTDIYRRHMGPNEGLKIMKDWDDYMEEKTLNLPNQLKHGFHTSEWWQDIKVLQRLTNDAMIGISAGITMSFPILLVATMNVILALLGTLVLAMITACTLAVIPLAGWKLGVLISMNLCLLVGLTIDYVVHFAAAYHHSTKAHRKGRVFDALESMGISILYGACTTMGAALFMCFGQMQFFLQFGTFIFSTIGFSLIFSLGFFPVLLSLIGPQGHFGSLWPLVRCVSKILCGEKKPKVYCQTCGRHLVNENSKYG</sequence>
<evidence type="ECO:0000256" key="4">
    <source>
        <dbReference type="ARBA" id="ARBA00023136"/>
    </source>
</evidence>
<feature type="transmembrane region" description="Helical" evidence="8">
    <location>
        <begin position="635"/>
        <end position="660"/>
    </location>
</feature>
<feature type="transmembrane region" description="Helical" evidence="8">
    <location>
        <begin position="1099"/>
        <end position="1117"/>
    </location>
</feature>
<dbReference type="PROSITE" id="PS50156">
    <property type="entry name" value="SSD"/>
    <property type="match status" value="2"/>
</dbReference>
<keyword evidence="3 8" id="KW-1133">Transmembrane helix</keyword>
<dbReference type="PANTHER" id="PTHR45951">
    <property type="entry name" value="PROTEIN DISPATCHED-RELATED"/>
    <property type="match status" value="1"/>
</dbReference>
<accession>A0A8J1UYT5</accession>
<feature type="transmembrane region" description="Helical" evidence="8">
    <location>
        <begin position="606"/>
        <end position="623"/>
    </location>
</feature>
<dbReference type="PANTHER" id="PTHR45951:SF7">
    <property type="entry name" value="SSD DOMAIN-CONTAINING PROTEIN"/>
    <property type="match status" value="1"/>
</dbReference>
<name>A0A8J1UYT5_OWEFU</name>
<evidence type="ECO:0000256" key="2">
    <source>
        <dbReference type="ARBA" id="ARBA00022692"/>
    </source>
</evidence>
<organism evidence="9 10">
    <name type="scientific">Owenia fusiformis</name>
    <name type="common">Polychaete worm</name>
    <dbReference type="NCBI Taxonomy" id="6347"/>
    <lineage>
        <taxon>Eukaryota</taxon>
        <taxon>Metazoa</taxon>
        <taxon>Spiralia</taxon>
        <taxon>Lophotrochozoa</taxon>
        <taxon>Annelida</taxon>
        <taxon>Polychaeta</taxon>
        <taxon>Sedentaria</taxon>
        <taxon>Canalipalpata</taxon>
        <taxon>Sabellida</taxon>
        <taxon>Oweniida</taxon>
        <taxon>Oweniidae</taxon>
        <taxon>Owenia</taxon>
    </lineage>
</organism>
<dbReference type="InterPro" id="IPR004869">
    <property type="entry name" value="MMPL_dom"/>
</dbReference>
<feature type="region of interest" description="Disordered" evidence="7">
    <location>
        <begin position="685"/>
        <end position="745"/>
    </location>
</feature>
<dbReference type="InterPro" id="IPR000731">
    <property type="entry name" value="SSD"/>
</dbReference>
<dbReference type="Proteomes" id="UP000749559">
    <property type="component" value="Unassembled WGS sequence"/>
</dbReference>
<evidence type="ECO:0000256" key="6">
    <source>
        <dbReference type="ARBA" id="ARBA00038046"/>
    </source>
</evidence>
<dbReference type="GO" id="GO:0016020">
    <property type="term" value="C:membrane"/>
    <property type="evidence" value="ECO:0007669"/>
    <property type="project" value="UniProtKB-SubCell"/>
</dbReference>
<feature type="transmembrane region" description="Helical" evidence="8">
    <location>
        <begin position="564"/>
        <end position="586"/>
    </location>
</feature>
<feature type="transmembrane region" description="Helical" evidence="8">
    <location>
        <begin position="1195"/>
        <end position="1214"/>
    </location>
</feature>
<keyword evidence="4 8" id="KW-0472">Membrane</keyword>
<dbReference type="OrthoDB" id="429851at2759"/>